<keyword evidence="1" id="KW-0812">Transmembrane</keyword>
<evidence type="ECO:0000256" key="1">
    <source>
        <dbReference type="SAM" id="Phobius"/>
    </source>
</evidence>
<organism evidence="2 3">
    <name type="scientific">Segatella copri</name>
    <dbReference type="NCBI Taxonomy" id="165179"/>
    <lineage>
        <taxon>Bacteria</taxon>
        <taxon>Pseudomonadati</taxon>
        <taxon>Bacteroidota</taxon>
        <taxon>Bacteroidia</taxon>
        <taxon>Bacteroidales</taxon>
        <taxon>Prevotellaceae</taxon>
        <taxon>Segatella</taxon>
    </lineage>
</organism>
<keyword evidence="1" id="KW-0472">Membrane</keyword>
<accession>A0A6A7WBE4</accession>
<dbReference type="EMBL" id="VZAD01000059">
    <property type="protein sequence ID" value="MQP11742.1"/>
    <property type="molecule type" value="Genomic_DNA"/>
</dbReference>
<keyword evidence="3" id="KW-1185">Reference proteome</keyword>
<dbReference type="AlphaFoldDB" id="A0A6A7WBE4"/>
<dbReference type="Proteomes" id="UP000384372">
    <property type="component" value="Unassembled WGS sequence"/>
</dbReference>
<comment type="caution">
    <text evidence="2">The sequence shown here is derived from an EMBL/GenBank/DDBJ whole genome shotgun (WGS) entry which is preliminary data.</text>
</comment>
<gene>
    <name evidence="2" type="ORF">F7D20_07175</name>
</gene>
<name>A0A6A7WBE4_9BACT</name>
<sequence length="60" mass="6764">MTIQYLIIGITLAACITYAAICIYRAVNSARKCKDFHCAGCAFYDKCKNNQKKARKNLVE</sequence>
<evidence type="ECO:0000313" key="3">
    <source>
        <dbReference type="Proteomes" id="UP000384372"/>
    </source>
</evidence>
<proteinExistence type="predicted"/>
<feature type="transmembrane region" description="Helical" evidence="1">
    <location>
        <begin position="6"/>
        <end position="27"/>
    </location>
</feature>
<reference evidence="2 3" key="1">
    <citation type="submission" date="2019-09" db="EMBL/GenBank/DDBJ databases">
        <title>Distinct polysaccharide growth profiles of human intestinal Prevotella copri isolates.</title>
        <authorList>
            <person name="Fehlner-Peach H."/>
            <person name="Magnabosco C."/>
            <person name="Raghavan V."/>
            <person name="Scher J.U."/>
            <person name="Tett A."/>
            <person name="Cox L.M."/>
            <person name="Gottsegen C."/>
            <person name="Watters A."/>
            <person name="Wiltshire- Gordon J.D."/>
            <person name="Segata N."/>
            <person name="Bonneau R."/>
            <person name="Littman D.R."/>
        </authorList>
    </citation>
    <scope>NUCLEOTIDE SEQUENCE [LARGE SCALE GENOMIC DNA]</scope>
    <source>
        <strain evidence="3">iAQ1173</strain>
    </source>
</reference>
<keyword evidence="1" id="KW-1133">Transmembrane helix</keyword>
<protein>
    <submittedName>
        <fullName evidence="2">FeoB-associated Cys-rich membrane protein</fullName>
    </submittedName>
</protein>
<evidence type="ECO:0000313" key="2">
    <source>
        <dbReference type="EMBL" id="MQP11742.1"/>
    </source>
</evidence>